<dbReference type="Pfam" id="PF02445">
    <property type="entry name" value="NadA"/>
    <property type="match status" value="1"/>
</dbReference>
<dbReference type="PANTHER" id="PTHR30573:SF0">
    <property type="entry name" value="QUINOLINATE SYNTHASE, CHLOROPLASTIC"/>
    <property type="match status" value="1"/>
</dbReference>
<evidence type="ECO:0000256" key="10">
    <source>
        <dbReference type="NCBIfam" id="TIGR00550"/>
    </source>
</evidence>
<evidence type="ECO:0000256" key="6">
    <source>
        <dbReference type="ARBA" id="ARBA00022679"/>
    </source>
</evidence>
<dbReference type="NCBIfam" id="NF006878">
    <property type="entry name" value="PRK09375.1-2"/>
    <property type="match status" value="1"/>
</dbReference>
<evidence type="ECO:0000256" key="8">
    <source>
        <dbReference type="ARBA" id="ARBA00023004"/>
    </source>
</evidence>
<accession>A0A7G1G8C7</accession>
<comment type="pathway">
    <text evidence="2">Cofactor biosynthesis; NAD(+) biosynthesis; quinolinate from iminoaspartate: step 1/1.</text>
</comment>
<dbReference type="EC" id="2.5.1.72" evidence="3 10"/>
<keyword evidence="8" id="KW-0408">Iron</keyword>
<evidence type="ECO:0000256" key="7">
    <source>
        <dbReference type="ARBA" id="ARBA00022723"/>
    </source>
</evidence>
<reference evidence="11 12" key="1">
    <citation type="submission" date="2018-06" db="EMBL/GenBank/DDBJ databases">
        <title>Genome sequencing of Oceanotoga sp. sy52.</title>
        <authorList>
            <person name="Mori K."/>
        </authorList>
    </citation>
    <scope>NUCLEOTIDE SEQUENCE [LARGE SCALE GENOMIC DNA]</scope>
    <source>
        <strain evidence="12">sy52</strain>
    </source>
</reference>
<dbReference type="EMBL" id="AP018712">
    <property type="protein sequence ID" value="BBE31163.1"/>
    <property type="molecule type" value="Genomic_DNA"/>
</dbReference>
<dbReference type="UniPathway" id="UPA00253">
    <property type="reaction ID" value="UER00327"/>
</dbReference>
<keyword evidence="6" id="KW-0808">Transferase</keyword>
<dbReference type="Proteomes" id="UP000516361">
    <property type="component" value="Chromosome"/>
</dbReference>
<dbReference type="RefSeq" id="WP_198423028.1">
    <property type="nucleotide sequence ID" value="NZ_AP018712.1"/>
</dbReference>
<organism evidence="11 12">
    <name type="scientific">Tepiditoga spiralis</name>
    <dbReference type="NCBI Taxonomy" id="2108365"/>
    <lineage>
        <taxon>Bacteria</taxon>
        <taxon>Thermotogati</taxon>
        <taxon>Thermotogota</taxon>
        <taxon>Thermotogae</taxon>
        <taxon>Petrotogales</taxon>
        <taxon>Petrotogaceae</taxon>
        <taxon>Tepiditoga</taxon>
    </lineage>
</organism>
<evidence type="ECO:0000256" key="9">
    <source>
        <dbReference type="ARBA" id="ARBA00023014"/>
    </source>
</evidence>
<evidence type="ECO:0000256" key="1">
    <source>
        <dbReference type="ARBA" id="ARBA00001966"/>
    </source>
</evidence>
<gene>
    <name evidence="11" type="primary">nadA</name>
    <name evidence="11" type="ORF">OSSY52_13040</name>
</gene>
<dbReference type="GO" id="GO:0008987">
    <property type="term" value="F:quinolinate synthetase A activity"/>
    <property type="evidence" value="ECO:0007669"/>
    <property type="project" value="UniProtKB-UniRule"/>
</dbReference>
<keyword evidence="4" id="KW-0004">4Fe-4S</keyword>
<evidence type="ECO:0000256" key="4">
    <source>
        <dbReference type="ARBA" id="ARBA00022485"/>
    </source>
</evidence>
<sequence>MTNEELMNEIIKLKEEKGYKILGHNYLIGDILDISDETGDSLALARKAMEMDADKIMFIGVDFMAETLKILNPEKRIFVPTRASECTMANSLDRETLIKFKEKYPNASVVLYVNSTAECKMEADCVCTSANAIEIVNNIDNDTILFGPDKNLASYVAEKTGKTIIPVPGDDGFCYVHDEFKKEEVLVAKEKYPNAKLITHPESPKEVRDLSEYIGGTGKMIKIPLTDDTKDYIIGTEAGMIHQLKKNHPDRNFYPLKNSAICIGMKKNTLKNLYEALKEDKHEIILSDEIMEKAVYSIENMFKVMG</sequence>
<dbReference type="AlphaFoldDB" id="A0A7G1G8C7"/>
<evidence type="ECO:0000256" key="2">
    <source>
        <dbReference type="ARBA" id="ARBA00005065"/>
    </source>
</evidence>
<keyword evidence="12" id="KW-1185">Reference proteome</keyword>
<keyword evidence="5" id="KW-0662">Pyridine nucleotide biosynthesis</keyword>
<dbReference type="GO" id="GO:0034628">
    <property type="term" value="P:'de novo' NAD+ biosynthetic process from L-aspartate"/>
    <property type="evidence" value="ECO:0007669"/>
    <property type="project" value="TreeGrafter"/>
</dbReference>
<evidence type="ECO:0000313" key="12">
    <source>
        <dbReference type="Proteomes" id="UP000516361"/>
    </source>
</evidence>
<dbReference type="NCBIfam" id="TIGR00550">
    <property type="entry name" value="nadA"/>
    <property type="match status" value="1"/>
</dbReference>
<evidence type="ECO:0000313" key="11">
    <source>
        <dbReference type="EMBL" id="BBE31163.1"/>
    </source>
</evidence>
<proteinExistence type="predicted"/>
<dbReference type="InterPro" id="IPR036094">
    <property type="entry name" value="NadA_sf"/>
</dbReference>
<dbReference type="Gene3D" id="3.40.50.10800">
    <property type="entry name" value="NadA-like"/>
    <property type="match status" value="3"/>
</dbReference>
<keyword evidence="7" id="KW-0479">Metal-binding</keyword>
<name>A0A7G1G8C7_9BACT</name>
<evidence type="ECO:0000256" key="3">
    <source>
        <dbReference type="ARBA" id="ARBA00012669"/>
    </source>
</evidence>
<dbReference type="KEGG" id="ocy:OSSY52_13040"/>
<dbReference type="GO" id="GO:0046872">
    <property type="term" value="F:metal ion binding"/>
    <property type="evidence" value="ECO:0007669"/>
    <property type="project" value="UniProtKB-KW"/>
</dbReference>
<dbReference type="InterPro" id="IPR003473">
    <property type="entry name" value="NadA"/>
</dbReference>
<protein>
    <recommendedName>
        <fullName evidence="3 10">Quinolinate synthase</fullName>
        <ecNumber evidence="3 10">2.5.1.72</ecNumber>
    </recommendedName>
</protein>
<dbReference type="SUPFAM" id="SSF142754">
    <property type="entry name" value="NadA-like"/>
    <property type="match status" value="1"/>
</dbReference>
<evidence type="ECO:0000256" key="5">
    <source>
        <dbReference type="ARBA" id="ARBA00022642"/>
    </source>
</evidence>
<comment type="cofactor">
    <cofactor evidence="1">
        <name>[4Fe-4S] cluster</name>
        <dbReference type="ChEBI" id="CHEBI:49883"/>
    </cofactor>
</comment>
<dbReference type="GO" id="GO:0051539">
    <property type="term" value="F:4 iron, 4 sulfur cluster binding"/>
    <property type="evidence" value="ECO:0007669"/>
    <property type="project" value="UniProtKB-KW"/>
</dbReference>
<dbReference type="GO" id="GO:0005829">
    <property type="term" value="C:cytosol"/>
    <property type="evidence" value="ECO:0007669"/>
    <property type="project" value="TreeGrafter"/>
</dbReference>
<dbReference type="PANTHER" id="PTHR30573">
    <property type="entry name" value="QUINOLINATE SYNTHETASE A"/>
    <property type="match status" value="1"/>
</dbReference>
<keyword evidence="9" id="KW-0411">Iron-sulfur</keyword>
<dbReference type="InParanoid" id="A0A7G1G8C7"/>
<dbReference type="FunCoup" id="A0A7G1G8C7">
    <property type="interactions" value="250"/>
</dbReference>